<dbReference type="Pfam" id="PF00400">
    <property type="entry name" value="WD40"/>
    <property type="match status" value="1"/>
</dbReference>
<feature type="domain" description="IFT122 first beta-propeller" evidence="8">
    <location>
        <begin position="46"/>
        <end position="127"/>
    </location>
</feature>
<organism evidence="9 10">
    <name type="scientific">Strongylus vulgaris</name>
    <name type="common">Blood worm</name>
    <dbReference type="NCBI Taxonomy" id="40348"/>
    <lineage>
        <taxon>Eukaryota</taxon>
        <taxon>Metazoa</taxon>
        <taxon>Ecdysozoa</taxon>
        <taxon>Nematoda</taxon>
        <taxon>Chromadorea</taxon>
        <taxon>Rhabditida</taxon>
        <taxon>Rhabditina</taxon>
        <taxon>Rhabditomorpha</taxon>
        <taxon>Strongyloidea</taxon>
        <taxon>Strongylidae</taxon>
        <taxon>Strongylus</taxon>
    </lineage>
</organism>
<evidence type="ECO:0000256" key="2">
    <source>
        <dbReference type="ARBA" id="ARBA00019442"/>
    </source>
</evidence>
<protein>
    <recommendedName>
        <fullName evidence="2">Intraflagellar transport protein 122 homolog</fullName>
    </recommendedName>
</protein>
<evidence type="ECO:0000313" key="10">
    <source>
        <dbReference type="Proteomes" id="UP000270094"/>
    </source>
</evidence>
<dbReference type="Pfam" id="PF23381">
    <property type="entry name" value="Beta-prop_IFT122_1st"/>
    <property type="match status" value="1"/>
</dbReference>
<dbReference type="InterPro" id="IPR001680">
    <property type="entry name" value="WD40_rpt"/>
</dbReference>
<dbReference type="PROSITE" id="PS50294">
    <property type="entry name" value="WD_REPEATS_REGION"/>
    <property type="match status" value="1"/>
</dbReference>
<dbReference type="PANTHER" id="PTHR12764:SF4">
    <property type="entry name" value="INTRAFLAGELLAR TRANSPORT PROTEIN 122 HOMOLOG"/>
    <property type="match status" value="1"/>
</dbReference>
<evidence type="ECO:0000256" key="7">
    <source>
        <dbReference type="PROSITE-ProRule" id="PRU00221"/>
    </source>
</evidence>
<feature type="repeat" description="WD" evidence="7">
    <location>
        <begin position="1"/>
        <end position="29"/>
    </location>
</feature>
<evidence type="ECO:0000256" key="3">
    <source>
        <dbReference type="ARBA" id="ARBA00022574"/>
    </source>
</evidence>
<reference evidence="9 10" key="1">
    <citation type="submission" date="2018-11" db="EMBL/GenBank/DDBJ databases">
        <authorList>
            <consortium name="Pathogen Informatics"/>
        </authorList>
    </citation>
    <scope>NUCLEOTIDE SEQUENCE [LARGE SCALE GENOMIC DNA]</scope>
</reference>
<gene>
    <name evidence="9" type="ORF">SVUK_LOCUS14708</name>
</gene>
<dbReference type="PROSITE" id="PS50082">
    <property type="entry name" value="WD_REPEATS_2"/>
    <property type="match status" value="1"/>
</dbReference>
<dbReference type="Gene3D" id="2.130.10.10">
    <property type="entry name" value="YVTN repeat-like/Quinoprotein amine dehydrogenase"/>
    <property type="match status" value="1"/>
</dbReference>
<dbReference type="InterPro" id="IPR039857">
    <property type="entry name" value="Ift122/121"/>
</dbReference>
<dbReference type="InterPro" id="IPR015943">
    <property type="entry name" value="WD40/YVTN_repeat-like_dom_sf"/>
</dbReference>
<dbReference type="EMBL" id="UYYB01106062">
    <property type="protein sequence ID" value="VDM79710.1"/>
    <property type="molecule type" value="Genomic_DNA"/>
</dbReference>
<dbReference type="PANTHER" id="PTHR12764">
    <property type="entry name" value="WD REPEAT DOMAIN-RELATED"/>
    <property type="match status" value="1"/>
</dbReference>
<evidence type="ECO:0000256" key="6">
    <source>
        <dbReference type="ARBA" id="ARBA00023273"/>
    </source>
</evidence>
<proteinExistence type="predicted"/>
<dbReference type="Proteomes" id="UP000270094">
    <property type="component" value="Unassembled WGS sequence"/>
</dbReference>
<accession>A0A3P7J2P5</accession>
<name>A0A3P7J2P5_STRVU</name>
<dbReference type="GO" id="GO:0097730">
    <property type="term" value="C:non-motile cilium"/>
    <property type="evidence" value="ECO:0007669"/>
    <property type="project" value="TreeGrafter"/>
</dbReference>
<keyword evidence="3 7" id="KW-0853">WD repeat</keyword>
<dbReference type="InterPro" id="IPR056153">
    <property type="entry name" value="Beta-prop_IFT122_1st"/>
</dbReference>
<dbReference type="AlphaFoldDB" id="A0A3P7J2P5"/>
<dbReference type="InterPro" id="IPR036322">
    <property type="entry name" value="WD40_repeat_dom_sf"/>
</dbReference>
<comment type="subcellular location">
    <subcellularLocation>
        <location evidence="1">Cell projection</location>
        <location evidence="1">Cilium</location>
    </subcellularLocation>
</comment>
<evidence type="ECO:0000256" key="4">
    <source>
        <dbReference type="ARBA" id="ARBA00022737"/>
    </source>
</evidence>
<keyword evidence="5" id="KW-0969">Cilium</keyword>
<dbReference type="GO" id="GO:1905515">
    <property type="term" value="P:non-motile cilium assembly"/>
    <property type="evidence" value="ECO:0007669"/>
    <property type="project" value="TreeGrafter"/>
</dbReference>
<dbReference type="GO" id="GO:0035721">
    <property type="term" value="P:intraciliary retrograde transport"/>
    <property type="evidence" value="ECO:0007669"/>
    <property type="project" value="TreeGrafter"/>
</dbReference>
<dbReference type="GO" id="GO:0030991">
    <property type="term" value="C:intraciliary transport particle A"/>
    <property type="evidence" value="ECO:0007669"/>
    <property type="project" value="TreeGrafter"/>
</dbReference>
<sequence length="143" mass="15989">HKDLVYAVAWSHDGETFASGSADRSVILWTEQHEGTLKYRYSTQNCWLSLHNGFFFSSHSDAIQCLAFSPVTSILLSCAMGDFGLWSSDEKNVQKQRINGRCSSCAWNRDGSLFAIGTHDGFVHIKKAGNIVRLPLPYPLLSY</sequence>
<dbReference type="SUPFAM" id="SSF50978">
    <property type="entry name" value="WD40 repeat-like"/>
    <property type="match status" value="1"/>
</dbReference>
<evidence type="ECO:0000259" key="8">
    <source>
        <dbReference type="Pfam" id="PF23381"/>
    </source>
</evidence>
<dbReference type="GO" id="GO:0061512">
    <property type="term" value="P:protein localization to cilium"/>
    <property type="evidence" value="ECO:0007669"/>
    <property type="project" value="TreeGrafter"/>
</dbReference>
<dbReference type="SMART" id="SM00320">
    <property type="entry name" value="WD40"/>
    <property type="match status" value="3"/>
</dbReference>
<feature type="non-terminal residue" evidence="9">
    <location>
        <position position="1"/>
    </location>
</feature>
<evidence type="ECO:0000256" key="1">
    <source>
        <dbReference type="ARBA" id="ARBA00004138"/>
    </source>
</evidence>
<evidence type="ECO:0000313" key="9">
    <source>
        <dbReference type="EMBL" id="VDM79710.1"/>
    </source>
</evidence>
<dbReference type="OrthoDB" id="10255582at2759"/>
<keyword evidence="10" id="KW-1185">Reference proteome</keyword>
<keyword evidence="4" id="KW-0677">Repeat</keyword>
<evidence type="ECO:0000256" key="5">
    <source>
        <dbReference type="ARBA" id="ARBA00023069"/>
    </source>
</evidence>
<keyword evidence="6" id="KW-0966">Cell projection</keyword>